<sequence>MENALVRAFELRYCSPRRKGLWSIQNWPNREYFGAAGSPHVGFGLKNTSFPKRPSGGSGFAVMSFCLIALSFFKASQKFSESLIFG</sequence>
<name>A0A368YLQ7_9HYPH</name>
<keyword evidence="2" id="KW-1185">Reference proteome</keyword>
<protein>
    <submittedName>
        <fullName evidence="1">Uncharacterized protein</fullName>
    </submittedName>
</protein>
<evidence type="ECO:0000313" key="1">
    <source>
        <dbReference type="EMBL" id="RCW81173.1"/>
    </source>
</evidence>
<gene>
    <name evidence="1" type="ORF">C7476_11135</name>
</gene>
<evidence type="ECO:0000313" key="2">
    <source>
        <dbReference type="Proteomes" id="UP000253324"/>
    </source>
</evidence>
<reference evidence="1 2" key="1">
    <citation type="submission" date="2018-07" db="EMBL/GenBank/DDBJ databases">
        <title>Genomic Encyclopedia of Type Strains, Phase III (KMG-III): the genomes of soil and plant-associated and newly described type strains.</title>
        <authorList>
            <person name="Whitman W."/>
        </authorList>
    </citation>
    <scope>NUCLEOTIDE SEQUENCE [LARGE SCALE GENOMIC DNA]</scope>
    <source>
        <strain evidence="1 2">31-25a</strain>
    </source>
</reference>
<organism evidence="1 2">
    <name type="scientific">Phyllobacterium bourgognense</name>
    <dbReference type="NCBI Taxonomy" id="314236"/>
    <lineage>
        <taxon>Bacteria</taxon>
        <taxon>Pseudomonadati</taxon>
        <taxon>Pseudomonadota</taxon>
        <taxon>Alphaproteobacteria</taxon>
        <taxon>Hyphomicrobiales</taxon>
        <taxon>Phyllobacteriaceae</taxon>
        <taxon>Phyllobacterium</taxon>
    </lineage>
</organism>
<proteinExistence type="predicted"/>
<comment type="caution">
    <text evidence="1">The sequence shown here is derived from an EMBL/GenBank/DDBJ whole genome shotgun (WGS) entry which is preliminary data.</text>
</comment>
<dbReference type="AlphaFoldDB" id="A0A368YLQ7"/>
<dbReference type="EMBL" id="QPJM01000011">
    <property type="protein sequence ID" value="RCW81173.1"/>
    <property type="molecule type" value="Genomic_DNA"/>
</dbReference>
<accession>A0A368YLQ7</accession>
<dbReference type="Proteomes" id="UP000253324">
    <property type="component" value="Unassembled WGS sequence"/>
</dbReference>